<name>A0A7K1UN18_9NOCA</name>
<dbReference type="AlphaFoldDB" id="A0A7K1UN18"/>
<comment type="caution">
    <text evidence="1">The sequence shown here is derived from an EMBL/GenBank/DDBJ whole genome shotgun (WGS) entry which is preliminary data.</text>
</comment>
<gene>
    <name evidence="1" type="ORF">GPX89_00615</name>
</gene>
<dbReference type="SUPFAM" id="SSF51445">
    <property type="entry name" value="(Trans)glycosidases"/>
    <property type="match status" value="1"/>
</dbReference>
<dbReference type="Gene3D" id="3.20.20.80">
    <property type="entry name" value="Glycosidases"/>
    <property type="match status" value="1"/>
</dbReference>
<dbReference type="RefSeq" id="WP_157354492.1">
    <property type="nucleotide sequence ID" value="NZ_WRPP01000001.1"/>
</dbReference>
<dbReference type="InterPro" id="IPR017853">
    <property type="entry name" value="GH"/>
</dbReference>
<proteinExistence type="predicted"/>
<evidence type="ECO:0008006" key="3">
    <source>
        <dbReference type="Google" id="ProtNLM"/>
    </source>
</evidence>
<evidence type="ECO:0000313" key="1">
    <source>
        <dbReference type="EMBL" id="MVU75743.1"/>
    </source>
</evidence>
<evidence type="ECO:0000313" key="2">
    <source>
        <dbReference type="Proteomes" id="UP000466794"/>
    </source>
</evidence>
<reference evidence="1 2" key="1">
    <citation type="submission" date="2019-12" db="EMBL/GenBank/DDBJ databases">
        <title>Nocardia sp. nov. ET3-3 isolated from soil.</title>
        <authorList>
            <person name="Kanchanasin P."/>
            <person name="Tanasupawat S."/>
            <person name="Yuki M."/>
            <person name="Kudo T."/>
        </authorList>
    </citation>
    <scope>NUCLEOTIDE SEQUENCE [LARGE SCALE GENOMIC DNA]</scope>
    <source>
        <strain evidence="1 2">ET3-3</strain>
    </source>
</reference>
<keyword evidence="2" id="KW-1185">Reference proteome</keyword>
<dbReference type="InterPro" id="IPR006311">
    <property type="entry name" value="TAT_signal"/>
</dbReference>
<accession>A0A7K1UN18</accession>
<dbReference type="PROSITE" id="PS51318">
    <property type="entry name" value="TAT"/>
    <property type="match status" value="1"/>
</dbReference>
<protein>
    <recommendedName>
        <fullName evidence="3">Alpha-L-arabinofuranosidase</fullName>
    </recommendedName>
</protein>
<dbReference type="Proteomes" id="UP000466794">
    <property type="component" value="Unassembled WGS sequence"/>
</dbReference>
<sequence length="516" mass="54865">MQESTSSRTGAGMGRRAFGLGILGGAALTAAARLAPPGHADPVPQSYRMTPEQLSRTADREFFGVNGARIISAENARQWHDPVFQDALTAVGPGLVRVQGGTTSQWIDWRTGLFDERPGGGFAGRNDGRPPLTLADWADIVRRTGATPLFDLNVVTSTLDDQLDMLREARRLGMPVRYVELGNELWVPMQVYEDIYPTGADYARTMNEWIAAIRREFPQARIGVAAADDSLVMGAGFGQRYADWNQELYATIRDADAVTFHPYWIVDPIAADIGSTAVGGVVNWTHVADTVLRDMPSGLQAWFTEYNQMGKEATPPLDRLPAVQQTWAVGLSVASFTLRALLDPRAGMAVMHCALNGAPSTTTGGGGTTNQAVHALISDGSGGSVPYGRTALNMALTPIYHCLDQGTTVRPLRLDPGIGTPAALLLPPYAGAADAFTGAELTSASGTRAVLINASDRPLRITLPPNLVGAQEVRIQTAAPTAAPAFVAGDTVSETSAAVSDVLDLPAYSEAVLRRS</sequence>
<dbReference type="EMBL" id="WRPP01000001">
    <property type="protein sequence ID" value="MVU75743.1"/>
    <property type="molecule type" value="Genomic_DNA"/>
</dbReference>
<organism evidence="1 2">
    <name type="scientific">Nocardia terrae</name>
    <dbReference type="NCBI Taxonomy" id="2675851"/>
    <lineage>
        <taxon>Bacteria</taxon>
        <taxon>Bacillati</taxon>
        <taxon>Actinomycetota</taxon>
        <taxon>Actinomycetes</taxon>
        <taxon>Mycobacteriales</taxon>
        <taxon>Nocardiaceae</taxon>
        <taxon>Nocardia</taxon>
    </lineage>
</organism>